<evidence type="ECO:0000313" key="4">
    <source>
        <dbReference type="Proteomes" id="UP000297737"/>
    </source>
</evidence>
<proteinExistence type="predicted"/>
<sequence length="123" mass="13840">MTEAELTGPALRTFFNIAAAWKLSRAEQMRILGQSSISTVTYWKSGKIKKISRDTLERISYVIGVFKAINTILPVTDRADEWMRRPNKAPPFGGMSAIERMAKGNVSDLYVVRQYLDAQLTSP</sequence>
<comment type="caution">
    <text evidence="3">The sequence shown here is derived from an EMBL/GenBank/DDBJ whole genome shotgun (WGS) entry which is preliminary data.</text>
</comment>
<dbReference type="AlphaFoldDB" id="A0A4Y9ERE6"/>
<dbReference type="OrthoDB" id="117888at2"/>
<dbReference type="Pfam" id="PF09722">
    <property type="entry name" value="Xre_MbcA_ParS_C"/>
    <property type="match status" value="1"/>
</dbReference>
<protein>
    <submittedName>
        <fullName evidence="3">DUF2384 domain-containing protein</fullName>
    </submittedName>
</protein>
<reference evidence="3 4" key="1">
    <citation type="submission" date="2019-02" db="EMBL/GenBank/DDBJ databases">
        <title>Polymorphobacter sp. isolated from the lake at the Tibet of China.</title>
        <authorList>
            <person name="Li A."/>
        </authorList>
    </citation>
    <scope>NUCLEOTIDE SEQUENCE [LARGE SCALE GENOMIC DNA]</scope>
    <source>
        <strain evidence="3 4">DJ1R-1</strain>
    </source>
</reference>
<gene>
    <name evidence="3" type="ORF">EUV02_03950</name>
</gene>
<accession>A0A4Y9ERE6</accession>
<name>A0A4Y9ERE6_9SPHN</name>
<feature type="domain" description="Antitoxin Xre/MbcA/ParS-like toxin-binding" evidence="1">
    <location>
        <begin position="77"/>
        <end position="118"/>
    </location>
</feature>
<evidence type="ECO:0000259" key="2">
    <source>
        <dbReference type="Pfam" id="PF20432"/>
    </source>
</evidence>
<dbReference type="Proteomes" id="UP000297737">
    <property type="component" value="Unassembled WGS sequence"/>
</dbReference>
<evidence type="ECO:0000259" key="1">
    <source>
        <dbReference type="Pfam" id="PF09722"/>
    </source>
</evidence>
<dbReference type="RefSeq" id="WP_135244898.1">
    <property type="nucleotide sequence ID" value="NZ_SIHO01000001.1"/>
</dbReference>
<dbReference type="Pfam" id="PF20432">
    <property type="entry name" value="Xre-like-HTH"/>
    <property type="match status" value="1"/>
</dbReference>
<keyword evidence="4" id="KW-1185">Reference proteome</keyword>
<dbReference type="InterPro" id="IPR046847">
    <property type="entry name" value="Xre-like_HTH"/>
</dbReference>
<dbReference type="InterPro" id="IPR024467">
    <property type="entry name" value="Xre/MbcA/ParS-like_toxin-bd"/>
</dbReference>
<dbReference type="GO" id="GO:0003677">
    <property type="term" value="F:DNA binding"/>
    <property type="evidence" value="ECO:0007669"/>
    <property type="project" value="InterPro"/>
</dbReference>
<organism evidence="3 4">
    <name type="scientific">Glacieibacterium arshaanense</name>
    <dbReference type="NCBI Taxonomy" id="2511025"/>
    <lineage>
        <taxon>Bacteria</taxon>
        <taxon>Pseudomonadati</taxon>
        <taxon>Pseudomonadota</taxon>
        <taxon>Alphaproteobacteria</taxon>
        <taxon>Sphingomonadales</taxon>
        <taxon>Sphingosinicellaceae</taxon>
        <taxon>Glacieibacterium</taxon>
    </lineage>
</organism>
<feature type="domain" description="Antitoxin Xre-like helix-turn-helix" evidence="2">
    <location>
        <begin position="4"/>
        <end position="63"/>
    </location>
</feature>
<dbReference type="EMBL" id="SIHO01000001">
    <property type="protein sequence ID" value="TFU06174.1"/>
    <property type="molecule type" value="Genomic_DNA"/>
</dbReference>
<evidence type="ECO:0000313" key="3">
    <source>
        <dbReference type="EMBL" id="TFU06174.1"/>
    </source>
</evidence>